<evidence type="ECO:0000313" key="2">
    <source>
        <dbReference type="EMBL" id="HIW79056.1"/>
    </source>
</evidence>
<evidence type="ECO:0000256" key="1">
    <source>
        <dbReference type="SAM" id="Coils"/>
    </source>
</evidence>
<proteinExistence type="predicted"/>
<reference evidence="2" key="1">
    <citation type="journal article" date="2021" name="PeerJ">
        <title>Extensive microbial diversity within the chicken gut microbiome revealed by metagenomics and culture.</title>
        <authorList>
            <person name="Gilroy R."/>
            <person name="Ravi A."/>
            <person name="Getino M."/>
            <person name="Pursley I."/>
            <person name="Horton D.L."/>
            <person name="Alikhan N.F."/>
            <person name="Baker D."/>
            <person name="Gharbi K."/>
            <person name="Hall N."/>
            <person name="Watson M."/>
            <person name="Adriaenssens E.M."/>
            <person name="Foster-Nyarko E."/>
            <person name="Jarju S."/>
            <person name="Secka A."/>
            <person name="Antonio M."/>
            <person name="Oren A."/>
            <person name="Chaudhuri R.R."/>
            <person name="La Ragione R."/>
            <person name="Hildebrand F."/>
            <person name="Pallen M.J."/>
        </authorList>
    </citation>
    <scope>NUCLEOTIDE SEQUENCE</scope>
    <source>
        <strain evidence="2">ChiSxjej5B17-1746</strain>
    </source>
</reference>
<accession>A0A9D1QZS2</accession>
<gene>
    <name evidence="2" type="ORF">H9874_07925</name>
</gene>
<keyword evidence="1" id="KW-0175">Coiled coil</keyword>
<sequence>MAKLTPTGLETITYGQQGWNAVVSANMQRLNGWLGFLWPLLTSESHASGDVPVWNASTSQWEASDALETLKAEVESLKARVAALESSTGA</sequence>
<dbReference type="EMBL" id="DXGI01000305">
    <property type="protein sequence ID" value="HIW79056.1"/>
    <property type="molecule type" value="Genomic_DNA"/>
</dbReference>
<dbReference type="Proteomes" id="UP000824264">
    <property type="component" value="Unassembled WGS sequence"/>
</dbReference>
<evidence type="ECO:0000313" key="3">
    <source>
        <dbReference type="Proteomes" id="UP000824264"/>
    </source>
</evidence>
<organism evidence="2 3">
    <name type="scientific">Candidatus Bilophila faecipullorum</name>
    <dbReference type="NCBI Taxonomy" id="2838482"/>
    <lineage>
        <taxon>Bacteria</taxon>
        <taxon>Pseudomonadati</taxon>
        <taxon>Thermodesulfobacteriota</taxon>
        <taxon>Desulfovibrionia</taxon>
        <taxon>Desulfovibrionales</taxon>
        <taxon>Desulfovibrionaceae</taxon>
        <taxon>Bilophila</taxon>
    </lineage>
</organism>
<comment type="caution">
    <text evidence="2">The sequence shown here is derived from an EMBL/GenBank/DDBJ whole genome shotgun (WGS) entry which is preliminary data.</text>
</comment>
<feature type="coiled-coil region" evidence="1">
    <location>
        <begin position="60"/>
        <end position="87"/>
    </location>
</feature>
<dbReference type="AlphaFoldDB" id="A0A9D1QZS2"/>
<name>A0A9D1QZS2_9BACT</name>
<reference evidence="2" key="2">
    <citation type="submission" date="2021-04" db="EMBL/GenBank/DDBJ databases">
        <authorList>
            <person name="Gilroy R."/>
        </authorList>
    </citation>
    <scope>NUCLEOTIDE SEQUENCE</scope>
    <source>
        <strain evidence="2">ChiSxjej5B17-1746</strain>
    </source>
</reference>
<protein>
    <submittedName>
        <fullName evidence="2">Uncharacterized protein</fullName>
    </submittedName>
</protein>